<dbReference type="Gene3D" id="3.30.565.10">
    <property type="entry name" value="Histidine kinase-like ATPase, C-terminal domain"/>
    <property type="match status" value="1"/>
</dbReference>
<accession>A0A090WGK8</accession>
<dbReference type="PROSITE" id="PS50005">
    <property type="entry name" value="TPR"/>
    <property type="match status" value="2"/>
</dbReference>
<dbReference type="InterPro" id="IPR050640">
    <property type="entry name" value="Bact_2-comp_sensor_kinase"/>
</dbReference>
<dbReference type="Proteomes" id="UP000029647">
    <property type="component" value="Unassembled WGS sequence"/>
</dbReference>
<feature type="domain" description="Signal transduction histidine kinase internal region" evidence="3">
    <location>
        <begin position="383"/>
        <end position="461"/>
    </location>
</feature>
<dbReference type="GO" id="GO:0000155">
    <property type="term" value="F:phosphorelay sensor kinase activity"/>
    <property type="evidence" value="ECO:0007669"/>
    <property type="project" value="InterPro"/>
</dbReference>
<dbReference type="PANTHER" id="PTHR34220:SF7">
    <property type="entry name" value="SENSOR HISTIDINE KINASE YPDA"/>
    <property type="match status" value="1"/>
</dbReference>
<sequence>MRYFKILISSLLVFSLLKCEMNIEENNLSTNSKTSISEKYFNSGLQYYKENNLEKAKELYKKAIDSCLSIDANLQFKYYTKLMGIYIFKNEYGDALAVLREFEQKELFPIEQKFILVKNTEQYIYLNSGQLDKALESNQEYYDLILQNASENELATALILKSTILRKKNEFKESSLILQDLLKYNDLHPLLKSSIFTSLGITYFYNNDYNRSIDAYKKSLKFHKTSELDGRVNGLATSYANISEAFIALDDYEKARKYLDSFYMLNQAKVSNNLRVSIYKYELRLARKLNLDNSKIEQLIDKSSNELELFYQNRFSKELESLKKEKVKSQDLLIEKQNVELDNFKFLIALIISVSFIIIISLSLFFYLRKKRKDYEIESLLKQQRLLRAQMNPHFVFNSLSRVKEMISNNKELAFLYLNKFSRLLRLVLENSANNFVLLDDELEAVENYLDLQKLRYPHKFDYEIILKDLCQDSLYYIPPMLLQPFLENAIEHGFQNLEFKGLISLELSLSKKPNYLRCVIIDNGNGIQKVLDTSKRISSISLISNYIIKATKENIQYRSNKNNKGTIVDFLIPIQQ</sequence>
<dbReference type="InterPro" id="IPR011990">
    <property type="entry name" value="TPR-like_helical_dom_sf"/>
</dbReference>
<proteinExistence type="predicted"/>
<dbReference type="Pfam" id="PF06580">
    <property type="entry name" value="His_kinase"/>
    <property type="match status" value="1"/>
</dbReference>
<comment type="caution">
    <text evidence="4">The sequence shown here is derived from an EMBL/GenBank/DDBJ whole genome shotgun (WGS) entry which is preliminary data.</text>
</comment>
<dbReference type="Gene3D" id="1.25.40.10">
    <property type="entry name" value="Tetratricopeptide repeat domain"/>
    <property type="match status" value="2"/>
</dbReference>
<evidence type="ECO:0000313" key="5">
    <source>
        <dbReference type="Proteomes" id="UP000029647"/>
    </source>
</evidence>
<dbReference type="EMBL" id="BBNT01000008">
    <property type="protein sequence ID" value="GAL76106.1"/>
    <property type="molecule type" value="Genomic_DNA"/>
</dbReference>
<dbReference type="SUPFAM" id="SSF55874">
    <property type="entry name" value="ATPase domain of HSP90 chaperone/DNA topoisomerase II/histidine kinase"/>
    <property type="match status" value="1"/>
</dbReference>
<evidence type="ECO:0000256" key="2">
    <source>
        <dbReference type="SAM" id="Phobius"/>
    </source>
</evidence>
<dbReference type="InterPro" id="IPR036890">
    <property type="entry name" value="HATPase_C_sf"/>
</dbReference>
<feature type="transmembrane region" description="Helical" evidence="2">
    <location>
        <begin position="346"/>
        <end position="368"/>
    </location>
</feature>
<dbReference type="InterPro" id="IPR019734">
    <property type="entry name" value="TPR_rpt"/>
</dbReference>
<name>A0A090WGK8_NONUL</name>
<dbReference type="SUPFAM" id="SSF48452">
    <property type="entry name" value="TPR-like"/>
    <property type="match status" value="2"/>
</dbReference>
<dbReference type="InterPro" id="IPR010559">
    <property type="entry name" value="Sig_transdc_His_kin_internal"/>
</dbReference>
<reference evidence="4 5" key="1">
    <citation type="journal article" date="2014" name="Genome Announc.">
        <title>Draft Genome Sequences of Marine Flavobacterium Nonlabens Strains NR17, NR24, NR27, NR32, NR33, and Ara13.</title>
        <authorList>
            <person name="Nakanishi M."/>
            <person name="Meirelles P."/>
            <person name="Suzuki R."/>
            <person name="Takatani N."/>
            <person name="Mino S."/>
            <person name="Suda W."/>
            <person name="Oshima K."/>
            <person name="Hattori M."/>
            <person name="Ohkuma M."/>
            <person name="Hosokawa M."/>
            <person name="Miyashita K."/>
            <person name="Thompson F.L."/>
            <person name="Niwa A."/>
            <person name="Sawabe T."/>
            <person name="Sawabe T."/>
        </authorList>
    </citation>
    <scope>NUCLEOTIDE SEQUENCE [LARGE SCALE GENOMIC DNA]</scope>
    <source>
        <strain evidence="5">JCM19275</strain>
    </source>
</reference>
<evidence type="ECO:0000259" key="3">
    <source>
        <dbReference type="Pfam" id="PF06580"/>
    </source>
</evidence>
<keyword evidence="1" id="KW-0802">TPR repeat</keyword>
<evidence type="ECO:0000313" key="4">
    <source>
        <dbReference type="EMBL" id="GAL76106.1"/>
    </source>
</evidence>
<dbReference type="AlphaFoldDB" id="A0A090WGK8"/>
<dbReference type="Pfam" id="PF13181">
    <property type="entry name" value="TPR_8"/>
    <property type="match status" value="2"/>
</dbReference>
<dbReference type="GO" id="GO:0016020">
    <property type="term" value="C:membrane"/>
    <property type="evidence" value="ECO:0007669"/>
    <property type="project" value="InterPro"/>
</dbReference>
<feature type="repeat" description="TPR" evidence="1">
    <location>
        <begin position="193"/>
        <end position="226"/>
    </location>
</feature>
<gene>
    <name evidence="4" type="ORF">JCM19275_2238</name>
</gene>
<keyword evidence="2" id="KW-0472">Membrane</keyword>
<dbReference type="SMART" id="SM00028">
    <property type="entry name" value="TPR"/>
    <property type="match status" value="3"/>
</dbReference>
<evidence type="ECO:0000256" key="1">
    <source>
        <dbReference type="PROSITE-ProRule" id="PRU00339"/>
    </source>
</evidence>
<protein>
    <submittedName>
        <fullName evidence="4">Phage protein</fullName>
    </submittedName>
</protein>
<feature type="repeat" description="TPR" evidence="1">
    <location>
        <begin position="37"/>
        <end position="70"/>
    </location>
</feature>
<keyword evidence="2" id="KW-0812">Transmembrane</keyword>
<keyword evidence="2" id="KW-1133">Transmembrane helix</keyword>
<organism evidence="4 5">
    <name type="scientific">Nonlabens ulvanivorans</name>
    <name type="common">Persicivirga ulvanivorans</name>
    <dbReference type="NCBI Taxonomy" id="906888"/>
    <lineage>
        <taxon>Bacteria</taxon>
        <taxon>Pseudomonadati</taxon>
        <taxon>Bacteroidota</taxon>
        <taxon>Flavobacteriia</taxon>
        <taxon>Flavobacteriales</taxon>
        <taxon>Flavobacteriaceae</taxon>
        <taxon>Nonlabens</taxon>
    </lineage>
</organism>
<dbReference type="PANTHER" id="PTHR34220">
    <property type="entry name" value="SENSOR HISTIDINE KINASE YPDA"/>
    <property type="match status" value="1"/>
</dbReference>